<evidence type="ECO:0000256" key="6">
    <source>
        <dbReference type="SAM" id="Phobius"/>
    </source>
</evidence>
<feature type="transmembrane region" description="Helical" evidence="6">
    <location>
        <begin position="380"/>
        <end position="399"/>
    </location>
</feature>
<accession>A0ABT0N1I2</accession>
<proteinExistence type="predicted"/>
<dbReference type="InterPro" id="IPR011701">
    <property type="entry name" value="MFS"/>
</dbReference>
<feature type="domain" description="Major facilitator superfamily (MFS) profile" evidence="7">
    <location>
        <begin position="259"/>
        <end position="508"/>
    </location>
</feature>
<name>A0ABT0N1I2_9GAMM</name>
<evidence type="ECO:0000256" key="5">
    <source>
        <dbReference type="ARBA" id="ARBA00023136"/>
    </source>
</evidence>
<dbReference type="InterPro" id="IPR020846">
    <property type="entry name" value="MFS_dom"/>
</dbReference>
<feature type="transmembrane region" description="Helical" evidence="6">
    <location>
        <begin position="438"/>
        <end position="465"/>
    </location>
</feature>
<dbReference type="SUPFAM" id="SSF103473">
    <property type="entry name" value="MFS general substrate transporter"/>
    <property type="match status" value="2"/>
</dbReference>
<keyword evidence="4 6" id="KW-1133">Transmembrane helix</keyword>
<dbReference type="InterPro" id="IPR036259">
    <property type="entry name" value="MFS_trans_sf"/>
</dbReference>
<feature type="transmembrane region" description="Helical" evidence="6">
    <location>
        <begin position="405"/>
        <end position="426"/>
    </location>
</feature>
<gene>
    <name evidence="8" type="ORF">L2725_00700</name>
</gene>
<dbReference type="PANTHER" id="PTHR19432">
    <property type="entry name" value="SUGAR TRANSPORTER"/>
    <property type="match status" value="1"/>
</dbReference>
<feature type="transmembrane region" description="Helical" evidence="6">
    <location>
        <begin position="237"/>
        <end position="254"/>
    </location>
</feature>
<keyword evidence="5 6" id="KW-0472">Membrane</keyword>
<evidence type="ECO:0000256" key="3">
    <source>
        <dbReference type="ARBA" id="ARBA00022692"/>
    </source>
</evidence>
<evidence type="ECO:0000259" key="7">
    <source>
        <dbReference type="PROSITE" id="PS50850"/>
    </source>
</evidence>
<feature type="transmembrane region" description="Helical" evidence="6">
    <location>
        <begin position="142"/>
        <end position="163"/>
    </location>
</feature>
<evidence type="ECO:0000313" key="9">
    <source>
        <dbReference type="Proteomes" id="UP001202831"/>
    </source>
</evidence>
<evidence type="ECO:0000313" key="8">
    <source>
        <dbReference type="EMBL" id="MCL2912312.1"/>
    </source>
</evidence>
<evidence type="ECO:0000256" key="1">
    <source>
        <dbReference type="ARBA" id="ARBA00004141"/>
    </source>
</evidence>
<feature type="transmembrane region" description="Helical" evidence="6">
    <location>
        <begin position="307"/>
        <end position="330"/>
    </location>
</feature>
<dbReference type="RefSeq" id="WP_249247100.1">
    <property type="nucleotide sequence ID" value="NZ_JAKIKT010000001.1"/>
</dbReference>
<feature type="transmembrane region" description="Helical" evidence="6">
    <location>
        <begin position="471"/>
        <end position="489"/>
    </location>
</feature>
<dbReference type="PROSITE" id="PS50850">
    <property type="entry name" value="MFS"/>
    <property type="match status" value="1"/>
</dbReference>
<evidence type="ECO:0000256" key="2">
    <source>
        <dbReference type="ARBA" id="ARBA00022448"/>
    </source>
</evidence>
<dbReference type="Proteomes" id="UP001202831">
    <property type="component" value="Unassembled WGS sequence"/>
</dbReference>
<feature type="transmembrane region" description="Helical" evidence="6">
    <location>
        <begin position="82"/>
        <end position="98"/>
    </location>
</feature>
<feature type="transmembrane region" description="Helical" evidence="6">
    <location>
        <begin position="12"/>
        <end position="30"/>
    </location>
</feature>
<keyword evidence="9" id="KW-1185">Reference proteome</keyword>
<evidence type="ECO:0000256" key="4">
    <source>
        <dbReference type="ARBA" id="ARBA00022989"/>
    </source>
</evidence>
<feature type="transmembrane region" description="Helical" evidence="6">
    <location>
        <begin position="50"/>
        <end position="70"/>
    </location>
</feature>
<feature type="transmembrane region" description="Helical" evidence="6">
    <location>
        <begin position="350"/>
        <end position="373"/>
    </location>
</feature>
<keyword evidence="2" id="KW-0813">Transport</keyword>
<comment type="caution">
    <text evidence="8">The sequence shown here is derived from an EMBL/GenBank/DDBJ whole genome shotgun (WGS) entry which is preliminary data.</text>
</comment>
<dbReference type="PANTHER" id="PTHR19432:SF35">
    <property type="entry name" value="SOLUTE CARRIER FAMILY 45 MEMBER 3 ISOFORM X1"/>
    <property type="match status" value="1"/>
</dbReference>
<dbReference type="Pfam" id="PF07690">
    <property type="entry name" value="MFS_1"/>
    <property type="match status" value="1"/>
</dbReference>
<comment type="subcellular location">
    <subcellularLocation>
        <location evidence="1">Membrane</location>
        <topology evidence="1">Multi-pass membrane protein</topology>
    </subcellularLocation>
</comment>
<protein>
    <submittedName>
        <fullName evidence="8">MFS transporter</fullName>
    </submittedName>
</protein>
<feature type="transmembrane region" description="Helical" evidence="6">
    <location>
        <begin position="260"/>
        <end position="277"/>
    </location>
</feature>
<keyword evidence="3 6" id="KW-0812">Transmembrane</keyword>
<reference evidence="8 9" key="1">
    <citation type="submission" date="2022-01" db="EMBL/GenBank/DDBJ databases">
        <title>Whole genome-based taxonomy of the Shewanellaceae.</title>
        <authorList>
            <person name="Martin-Rodriguez A.J."/>
        </authorList>
    </citation>
    <scope>NUCLEOTIDE SEQUENCE [LARGE SCALE GENOMIC DNA]</scope>
    <source>
        <strain evidence="8 9">DSM 21332</strain>
    </source>
</reference>
<sequence>MVNEKPSLSFWQIWNMCFGFLGIQFGFALQNANVSRIFQTLGADMETIPLLWIAGPVTGLLVQPIVGYLSDNTWNRLGRRRPYFLIGAIFTSLSLLVMPNASVLWVAAGMLWILDASINISMEPFRAFVGDNLPKRQQPKGYAMQSFFIGVGAVVASMLPWILSHFGVSNSAPEGHIPDTVKYAFYMGAVVLFVAVGWTIISSKEYSPEELAAFGEQDEEAQSDSPVRDSGRWFKSGMLFMVPAALGTLLVWMLGWDKQLYILSIGLVLFGLAQWLMSWRRKTPKANSGFDTVMDDLFAMPQIMRQLAWVQFFSWFALFAMWIYTTAAVTSHHYGTDDPASELFNHGANWVGVLFGAYNGFSALAAIIIPVMVSRMGLRMAHSVNLLLGALGLLSFLWIKDPQWLLLSMVGIGFAWASILSLPYAMLAGCLPSNKMGVYMGIFNFFIVIPQLLAASILGLLLRYGFESNPIYAMVIGAVSFALAAMMVVKVKLQNGHQVELVGGGAHG</sequence>
<organism evidence="8 9">
    <name type="scientific">Shewanella corallii</name>
    <dbReference type="NCBI Taxonomy" id="560080"/>
    <lineage>
        <taxon>Bacteria</taxon>
        <taxon>Pseudomonadati</taxon>
        <taxon>Pseudomonadota</taxon>
        <taxon>Gammaproteobacteria</taxon>
        <taxon>Alteromonadales</taxon>
        <taxon>Shewanellaceae</taxon>
        <taxon>Shewanella</taxon>
    </lineage>
</organism>
<dbReference type="Gene3D" id="1.20.1250.20">
    <property type="entry name" value="MFS general substrate transporter like domains"/>
    <property type="match status" value="2"/>
</dbReference>
<dbReference type="EMBL" id="JAKIKT010000001">
    <property type="protein sequence ID" value="MCL2912312.1"/>
    <property type="molecule type" value="Genomic_DNA"/>
</dbReference>
<feature type="transmembrane region" description="Helical" evidence="6">
    <location>
        <begin position="183"/>
        <end position="201"/>
    </location>
</feature>